<dbReference type="EMBL" id="GGFK01009456">
    <property type="protein sequence ID" value="MBW42777.1"/>
    <property type="molecule type" value="Transcribed_RNA"/>
</dbReference>
<dbReference type="AlphaFoldDB" id="A0A2M4APT1"/>
<protein>
    <submittedName>
        <fullName evidence="8">Putative microsomal triglyceride transfer protein</fullName>
    </submittedName>
</protein>
<dbReference type="InterPro" id="IPR011030">
    <property type="entry name" value="Lipovitellin_superhlx_dom"/>
</dbReference>
<dbReference type="GO" id="GO:0005548">
    <property type="term" value="F:phospholipid transporter activity"/>
    <property type="evidence" value="ECO:0007669"/>
    <property type="project" value="InterPro"/>
</dbReference>
<dbReference type="GO" id="GO:0008289">
    <property type="term" value="F:lipid binding"/>
    <property type="evidence" value="ECO:0007669"/>
    <property type="project" value="InterPro"/>
</dbReference>
<evidence type="ECO:0000259" key="7">
    <source>
        <dbReference type="PROSITE" id="PS51211"/>
    </source>
</evidence>
<dbReference type="PANTHER" id="PTHR13024">
    <property type="entry name" value="MICROSOMAL TRIGLYCERIDE TRANSFER PROTEIN, LARGE SUBUNIT"/>
    <property type="match status" value="1"/>
</dbReference>
<keyword evidence="3 6" id="KW-0732">Signal</keyword>
<feature type="signal peptide" evidence="6">
    <location>
        <begin position="1"/>
        <end position="23"/>
    </location>
</feature>
<proteinExistence type="predicted"/>
<accession>A0A2M4APT1</accession>
<comment type="caution">
    <text evidence="5">Lacks conserved residue(s) required for the propagation of feature annotation.</text>
</comment>
<dbReference type="Gene3D" id="2.30.230.10">
    <property type="entry name" value="Lipovitellin, beta-sheet shell regions, chain A"/>
    <property type="match status" value="1"/>
</dbReference>
<evidence type="ECO:0000313" key="8">
    <source>
        <dbReference type="EMBL" id="MBW42777.1"/>
    </source>
</evidence>
<dbReference type="Gene3D" id="1.25.10.20">
    <property type="entry name" value="Vitellinogen, superhelical"/>
    <property type="match status" value="1"/>
</dbReference>
<dbReference type="InterPro" id="IPR015816">
    <property type="entry name" value="Vitellinogen_b-sht_N"/>
</dbReference>
<dbReference type="SMART" id="SM00638">
    <property type="entry name" value="LPD_N"/>
    <property type="match status" value="1"/>
</dbReference>
<evidence type="ECO:0000256" key="3">
    <source>
        <dbReference type="ARBA" id="ARBA00022729"/>
    </source>
</evidence>
<dbReference type="Pfam" id="PF19444">
    <property type="entry name" value="MTP_lip_bd"/>
    <property type="match status" value="1"/>
</dbReference>
<feature type="chain" id="PRO_5014798561" evidence="6">
    <location>
        <begin position="24"/>
        <end position="877"/>
    </location>
</feature>
<feature type="domain" description="Vitellogenin" evidence="7">
    <location>
        <begin position="31"/>
        <end position="645"/>
    </location>
</feature>
<sequence>MMTEIKLCLMFLFSLSFIVSVYMAPAFGDAFHVGTEEKFDFINVVHVGNTKNATVQTGYTIRATIGVGTVWGDDETKLLKITISNPSVKSIPGDAVGSVDDSVNTPFYASWNLGRLQGVYFYPNVGSIPVQSFQKGIAALFQYQLLDGLYEEDDPSGRCKAKYISHSSTRYHKSKSDCYFNANRIERAEYPLRSSLKVSRSADFTVSPEGALQKMVSQDYVKYLLHVHEQLGAYYESVMRLEVEGTVQKIDIHRSSSIQDIVKELNLVSDTLLIDPEISPKCEGSGCLGIIELFKQNKKHLSNDKIGSAQSSSALLELVPVGRKAYLEDLTRILKAKSSVELKGQLMDFLGAVQTISAHKAAKSELKYGSDEELLLAERYLQALAVGSRPQKEIIEDLLEMAREQHTSPKFADTLIQCLASTTQRYAQLEGNSYDTDVVVKVRTFLTTKLKACSEEACMFQYIRGLHNLRCPKTTDLLMKLALEAPRLVSVAAMKALRAFSIYIWNDDFRSKFEEIFFQVSKPYDSSARTLALDILLDLKPDSSELSHLLQVLKSNDKAFEVKQYLLQKLRMSAAKCPAFAADLRRAIESDPAMNNYDVLVPKGLSTALRRPFSTLPSFNASLTSLQEMSGGVLKRGSVDLTLEVADESTSLFTLGLYARGLSAFVSSNEEDSNEAEEDTTAGMELAIQGTVMRPLEFFSGKGELMGHVWSGTASEPTPAYQAITLLQDNEEHFHSHNGAALNLRANGAISIDLNGQVTMSLWGRNAQSKVEQNIGITMAGQLSLDTLFAKLAVRFSAIQEPRLHLTSALDFSGDPALCMQLLQPKNQMKVEFVRTILLAGTKQPVERKTSTTYNLNGLTHALNRKNNEMCNLIAKK</sequence>
<evidence type="ECO:0000256" key="6">
    <source>
        <dbReference type="SAM" id="SignalP"/>
    </source>
</evidence>
<evidence type="ECO:0000256" key="2">
    <source>
        <dbReference type="ARBA" id="ARBA00022448"/>
    </source>
</evidence>
<dbReference type="InterPro" id="IPR039988">
    <property type="entry name" value="MTTP"/>
</dbReference>
<evidence type="ECO:0000256" key="4">
    <source>
        <dbReference type="ARBA" id="ARBA00022824"/>
    </source>
</evidence>
<keyword evidence="2" id="KW-0813">Transport</keyword>
<dbReference type="GO" id="GO:0016323">
    <property type="term" value="C:basolateral plasma membrane"/>
    <property type="evidence" value="ECO:0007669"/>
    <property type="project" value="TreeGrafter"/>
</dbReference>
<evidence type="ECO:0000256" key="1">
    <source>
        <dbReference type="ARBA" id="ARBA00004240"/>
    </source>
</evidence>
<evidence type="ECO:0000256" key="5">
    <source>
        <dbReference type="PROSITE-ProRule" id="PRU00557"/>
    </source>
</evidence>
<dbReference type="PANTHER" id="PTHR13024:SF0">
    <property type="entry name" value="MICROSOMAL TRIACYLGLYCEROL TRANSFER PROTEIN"/>
    <property type="match status" value="1"/>
</dbReference>
<dbReference type="InterPro" id="IPR045811">
    <property type="entry name" value="MTP_lip-bd"/>
</dbReference>
<dbReference type="SUPFAM" id="SSF48431">
    <property type="entry name" value="Lipovitellin-phosvitin complex, superhelical domain"/>
    <property type="match status" value="1"/>
</dbReference>
<dbReference type="GO" id="GO:0005794">
    <property type="term" value="C:Golgi apparatus"/>
    <property type="evidence" value="ECO:0007669"/>
    <property type="project" value="TreeGrafter"/>
</dbReference>
<keyword evidence="4" id="KW-0256">Endoplasmic reticulum</keyword>
<dbReference type="Pfam" id="PF01347">
    <property type="entry name" value="Vitellogenin_N"/>
    <property type="match status" value="1"/>
</dbReference>
<comment type="subcellular location">
    <subcellularLocation>
        <location evidence="1">Endoplasmic reticulum</location>
    </subcellularLocation>
</comment>
<dbReference type="GO" id="GO:0005783">
    <property type="term" value="C:endoplasmic reticulum"/>
    <property type="evidence" value="ECO:0007669"/>
    <property type="project" value="UniProtKB-SubCell"/>
</dbReference>
<dbReference type="PROSITE" id="PS51211">
    <property type="entry name" value="VITELLOGENIN"/>
    <property type="match status" value="1"/>
</dbReference>
<name>A0A2M4APT1_9DIPT</name>
<dbReference type="GO" id="GO:0042157">
    <property type="term" value="P:lipoprotein metabolic process"/>
    <property type="evidence" value="ECO:0007669"/>
    <property type="project" value="TreeGrafter"/>
</dbReference>
<dbReference type="InterPro" id="IPR001747">
    <property type="entry name" value="Vitellogenin_N"/>
</dbReference>
<organism evidence="8">
    <name type="scientific">Anopheles triannulatus</name>
    <dbReference type="NCBI Taxonomy" id="58253"/>
    <lineage>
        <taxon>Eukaryota</taxon>
        <taxon>Metazoa</taxon>
        <taxon>Ecdysozoa</taxon>
        <taxon>Arthropoda</taxon>
        <taxon>Hexapoda</taxon>
        <taxon>Insecta</taxon>
        <taxon>Pterygota</taxon>
        <taxon>Neoptera</taxon>
        <taxon>Endopterygota</taxon>
        <taxon>Diptera</taxon>
        <taxon>Nematocera</taxon>
        <taxon>Culicoidea</taxon>
        <taxon>Culicidae</taxon>
        <taxon>Anophelinae</taxon>
        <taxon>Anopheles</taxon>
    </lineage>
</organism>
<reference evidence="8" key="1">
    <citation type="submission" date="2018-01" db="EMBL/GenBank/DDBJ databases">
        <title>An insight into the sialome of Amazonian anophelines.</title>
        <authorList>
            <person name="Ribeiro J.M."/>
            <person name="Scarpassa V."/>
            <person name="Calvo E."/>
        </authorList>
    </citation>
    <scope>NUCLEOTIDE SEQUENCE</scope>
    <source>
        <tissue evidence="8">Salivary glands</tissue>
    </source>
</reference>